<organism evidence="2 3">
    <name type="scientific">Haemonchus contortus</name>
    <name type="common">Barber pole worm</name>
    <dbReference type="NCBI Taxonomy" id="6289"/>
    <lineage>
        <taxon>Eukaryota</taxon>
        <taxon>Metazoa</taxon>
        <taxon>Ecdysozoa</taxon>
        <taxon>Nematoda</taxon>
        <taxon>Chromadorea</taxon>
        <taxon>Rhabditida</taxon>
        <taxon>Rhabditina</taxon>
        <taxon>Rhabditomorpha</taxon>
        <taxon>Strongyloidea</taxon>
        <taxon>Trichostrongylidae</taxon>
        <taxon>Haemonchus</taxon>
    </lineage>
</organism>
<keyword evidence="2" id="KW-1185">Reference proteome</keyword>
<keyword evidence="1" id="KW-0812">Transmembrane</keyword>
<feature type="transmembrane region" description="Helical" evidence="1">
    <location>
        <begin position="32"/>
        <end position="54"/>
    </location>
</feature>
<dbReference type="WBParaSite" id="HCON_00140300-00001">
    <property type="protein sequence ID" value="HCON_00140300-00001"/>
    <property type="gene ID" value="HCON_00140300"/>
</dbReference>
<proteinExistence type="predicted"/>
<accession>A0A7I4YT43</accession>
<evidence type="ECO:0000256" key="1">
    <source>
        <dbReference type="SAM" id="Phobius"/>
    </source>
</evidence>
<keyword evidence="1" id="KW-0472">Membrane</keyword>
<dbReference type="Proteomes" id="UP000025227">
    <property type="component" value="Unplaced"/>
</dbReference>
<sequence length="91" mass="10006">MESVAGTSSSSLGLNNDPIGSTSNAPDYTDSWNWVLALTVLLVFAVIALLCVCLRSRLLKYLARLREQEEAKKAALRVGQRIASFYQSNSR</sequence>
<dbReference type="AlphaFoldDB" id="A0A7I4YT43"/>
<evidence type="ECO:0000313" key="3">
    <source>
        <dbReference type="WBParaSite" id="HCON_00140300-00001"/>
    </source>
</evidence>
<reference evidence="3" key="1">
    <citation type="submission" date="2020-12" db="UniProtKB">
        <authorList>
            <consortium name="WormBaseParasite"/>
        </authorList>
    </citation>
    <scope>IDENTIFICATION</scope>
    <source>
        <strain evidence="3">MHco3</strain>
    </source>
</reference>
<evidence type="ECO:0000313" key="2">
    <source>
        <dbReference type="Proteomes" id="UP000025227"/>
    </source>
</evidence>
<keyword evidence="1" id="KW-1133">Transmembrane helix</keyword>
<name>A0A7I4YT43_HAECO</name>
<protein>
    <submittedName>
        <fullName evidence="3">Transmembrane protein</fullName>
    </submittedName>
</protein>